<accession>A0A9P3AID5</accession>
<evidence type="ECO:0000313" key="1">
    <source>
        <dbReference type="EMBL" id="GFZ63208.1"/>
    </source>
</evidence>
<dbReference type="CDD" id="cd17040">
    <property type="entry name" value="Ubl_MoaD_like"/>
    <property type="match status" value="1"/>
</dbReference>
<comment type="caution">
    <text evidence="1">The sequence shown here is derived from an EMBL/GenBank/DDBJ whole genome shotgun (WGS) entry which is preliminary data.</text>
</comment>
<dbReference type="InterPro" id="IPR016155">
    <property type="entry name" value="Mopterin_synth/thiamin_S_b"/>
</dbReference>
<protein>
    <recommendedName>
        <fullName evidence="3">MoaD/ThiS family protein</fullName>
    </recommendedName>
</protein>
<dbReference type="InterPro" id="IPR012675">
    <property type="entry name" value="Beta-grasp_dom_sf"/>
</dbReference>
<dbReference type="EMBL" id="BMZW01000074">
    <property type="protein sequence ID" value="GFZ63208.1"/>
    <property type="molecule type" value="Genomic_DNA"/>
</dbReference>
<name>A0A9P3AID5_PSEA0</name>
<sequence length="89" mass="9855">MKNKITITLPERIFGCSTMVVTASSTQSAYQELIANFPKQHTDLFVRENELIVPKSYVTIFVNNEICYLLDMPLKDGDSLSLSLAIAGG</sequence>
<dbReference type="Proteomes" id="UP000630864">
    <property type="component" value="Unassembled WGS sequence"/>
</dbReference>
<evidence type="ECO:0008006" key="3">
    <source>
        <dbReference type="Google" id="ProtNLM"/>
    </source>
</evidence>
<dbReference type="AlphaFoldDB" id="A0A9P3AID5"/>
<gene>
    <name evidence="1" type="ORF">PSE10A_57190</name>
</gene>
<dbReference type="Gene3D" id="3.10.20.30">
    <property type="match status" value="1"/>
</dbReference>
<reference evidence="1" key="1">
    <citation type="submission" date="2020-09" db="EMBL/GenBank/DDBJ databases">
        <title>Pseudomonas syringae pv. eriobotryae genome sequence causing loquat canker disease.</title>
        <authorList>
            <person name="Fukuda S."/>
            <person name="Tashiro H."/>
            <person name="Nagano Y."/>
        </authorList>
    </citation>
    <scope>NUCLEOTIDE SEQUENCE</scope>
    <source>
        <strain evidence="1">AM001</strain>
    </source>
</reference>
<organism evidence="1 2">
    <name type="scientific">Pseudomonas amygdali pv. eriobotryae</name>
    <dbReference type="NCBI Taxonomy" id="129137"/>
    <lineage>
        <taxon>Bacteria</taxon>
        <taxon>Pseudomonadati</taxon>
        <taxon>Pseudomonadota</taxon>
        <taxon>Gammaproteobacteria</taxon>
        <taxon>Pseudomonadales</taxon>
        <taxon>Pseudomonadaceae</taxon>
        <taxon>Pseudomonas</taxon>
        <taxon>Pseudomonas amygdali</taxon>
    </lineage>
</organism>
<proteinExistence type="predicted"/>
<evidence type="ECO:0000313" key="2">
    <source>
        <dbReference type="Proteomes" id="UP000630864"/>
    </source>
</evidence>
<dbReference type="SUPFAM" id="SSF54285">
    <property type="entry name" value="MoaD/ThiS"/>
    <property type="match status" value="1"/>
</dbReference>